<dbReference type="AlphaFoldDB" id="A0AAD5XMW5"/>
<keyword evidence="1" id="KW-0812">Transmembrane</keyword>
<feature type="transmembrane region" description="Helical" evidence="1">
    <location>
        <begin position="114"/>
        <end position="134"/>
    </location>
</feature>
<evidence type="ECO:0000313" key="3">
    <source>
        <dbReference type="Proteomes" id="UP001212152"/>
    </source>
</evidence>
<name>A0AAD5XMW5_9FUNG</name>
<keyword evidence="1" id="KW-0472">Membrane</keyword>
<dbReference type="EMBL" id="JADGJQ010000022">
    <property type="protein sequence ID" value="KAJ3179159.1"/>
    <property type="molecule type" value="Genomic_DNA"/>
</dbReference>
<comment type="caution">
    <text evidence="2">The sequence shown here is derived from an EMBL/GenBank/DDBJ whole genome shotgun (WGS) entry which is preliminary data.</text>
</comment>
<organism evidence="2 3">
    <name type="scientific">Geranomyces variabilis</name>
    <dbReference type="NCBI Taxonomy" id="109894"/>
    <lineage>
        <taxon>Eukaryota</taxon>
        <taxon>Fungi</taxon>
        <taxon>Fungi incertae sedis</taxon>
        <taxon>Chytridiomycota</taxon>
        <taxon>Chytridiomycota incertae sedis</taxon>
        <taxon>Chytridiomycetes</taxon>
        <taxon>Spizellomycetales</taxon>
        <taxon>Powellomycetaceae</taxon>
        <taxon>Geranomyces</taxon>
    </lineage>
</organism>
<dbReference type="Proteomes" id="UP001212152">
    <property type="component" value="Unassembled WGS sequence"/>
</dbReference>
<gene>
    <name evidence="2" type="ORF">HDU87_003117</name>
</gene>
<keyword evidence="3" id="KW-1185">Reference proteome</keyword>
<evidence type="ECO:0000256" key="1">
    <source>
        <dbReference type="SAM" id="Phobius"/>
    </source>
</evidence>
<feature type="transmembrane region" description="Helical" evidence="1">
    <location>
        <begin position="12"/>
        <end position="36"/>
    </location>
</feature>
<accession>A0AAD5XMW5</accession>
<protein>
    <submittedName>
        <fullName evidence="2">Uncharacterized protein</fullName>
    </submittedName>
</protein>
<reference evidence="2" key="1">
    <citation type="submission" date="2020-05" db="EMBL/GenBank/DDBJ databases">
        <title>Phylogenomic resolution of chytrid fungi.</title>
        <authorList>
            <person name="Stajich J.E."/>
            <person name="Amses K."/>
            <person name="Simmons R."/>
            <person name="Seto K."/>
            <person name="Myers J."/>
            <person name="Bonds A."/>
            <person name="Quandt C.A."/>
            <person name="Barry K."/>
            <person name="Liu P."/>
            <person name="Grigoriev I."/>
            <person name="Longcore J.E."/>
            <person name="James T.Y."/>
        </authorList>
    </citation>
    <scope>NUCLEOTIDE SEQUENCE</scope>
    <source>
        <strain evidence="2">JEL0379</strain>
    </source>
</reference>
<keyword evidence="1" id="KW-1133">Transmembrane helix</keyword>
<evidence type="ECO:0000313" key="2">
    <source>
        <dbReference type="EMBL" id="KAJ3179159.1"/>
    </source>
</evidence>
<feature type="transmembrane region" description="Helical" evidence="1">
    <location>
        <begin position="146"/>
        <end position="171"/>
    </location>
</feature>
<sequence>METTSSTLWSEAVCLWIVPTILGGLLAITLLGRFAATASHHSLEAAKEKFESLKPRGLAARIREAAGGGSSYGTGHDDDRIIPVSDEPASRASTAIYGDKDADKSEYDGSCTEAAARTACFLSLVIATVGSLLIEYGCQRGYTGVVPNCTLCVNYAAQMSLVILAGVWIVHDVAHRSSVTGDYLILVAVSWLGYRKA</sequence>
<proteinExistence type="predicted"/>